<protein>
    <submittedName>
        <fullName evidence="1">Cell division protein FtsQ/DivIB</fullName>
    </submittedName>
</protein>
<evidence type="ECO:0000313" key="1">
    <source>
        <dbReference type="EMBL" id="MFC4232355.1"/>
    </source>
</evidence>
<dbReference type="Proteomes" id="UP001595906">
    <property type="component" value="Unassembled WGS sequence"/>
</dbReference>
<comment type="caution">
    <text evidence="1">The sequence shown here is derived from an EMBL/GenBank/DDBJ whole genome shotgun (WGS) entry which is preliminary data.</text>
</comment>
<dbReference type="EMBL" id="JBHSDC010000022">
    <property type="protein sequence ID" value="MFC4232355.1"/>
    <property type="molecule type" value="Genomic_DNA"/>
</dbReference>
<evidence type="ECO:0000313" key="2">
    <source>
        <dbReference type="Proteomes" id="UP001595906"/>
    </source>
</evidence>
<keyword evidence="1" id="KW-0131">Cell cycle</keyword>
<dbReference type="GO" id="GO:0051301">
    <property type="term" value="P:cell division"/>
    <property type="evidence" value="ECO:0007669"/>
    <property type="project" value="UniProtKB-KW"/>
</dbReference>
<keyword evidence="2" id="KW-1185">Reference proteome</keyword>
<organism evidence="1 2">
    <name type="scientific">Parasediminibacterium paludis</name>
    <dbReference type="NCBI Taxonomy" id="908966"/>
    <lineage>
        <taxon>Bacteria</taxon>
        <taxon>Pseudomonadati</taxon>
        <taxon>Bacteroidota</taxon>
        <taxon>Chitinophagia</taxon>
        <taxon>Chitinophagales</taxon>
        <taxon>Chitinophagaceae</taxon>
        <taxon>Parasediminibacterium</taxon>
    </lineage>
</organism>
<accession>A0ABV8PYP1</accession>
<name>A0ABV8PYP1_9BACT</name>
<proteinExistence type="predicted"/>
<sequence>MNWKKRLVQVLWLLAGIGTIVLFGAAMQQKNHKTCVGVKVEITGVEDHLFIDENDILAIINSKSIVSNQATSKIDLRAIEMALEGTAWVKKAELFFDNKQVLQVKIVERQPVARVFTAEGTSFYVDSNGLRLPLSEKLSARVPMFTNFPSDRPVLAKPDSLLLESVVALGKYIVADSFWMAQTAQIAITPQATFEIIPTLGDQIIVFGTADDYAAKFNRLYTFYKKAWLQNGINTYEKLDVQFNNQVVAVKRGTAQIAVDSAKAKAMLQMNLDALVTDSVRNMPIPTVKIDSLKLKKQIVSINEKKKLADNKIKNNKKNVNPLSIVKKPALAKPKAEMKKFGG</sequence>
<gene>
    <name evidence="1" type="ORF">ACFOW1_10665</name>
</gene>
<dbReference type="RefSeq" id="WP_379014174.1">
    <property type="nucleotide sequence ID" value="NZ_JBHSDC010000022.1"/>
</dbReference>
<reference evidence="2" key="1">
    <citation type="journal article" date="2019" name="Int. J. Syst. Evol. Microbiol.">
        <title>The Global Catalogue of Microorganisms (GCM) 10K type strain sequencing project: providing services to taxonomists for standard genome sequencing and annotation.</title>
        <authorList>
            <consortium name="The Broad Institute Genomics Platform"/>
            <consortium name="The Broad Institute Genome Sequencing Center for Infectious Disease"/>
            <person name="Wu L."/>
            <person name="Ma J."/>
        </authorList>
    </citation>
    <scope>NUCLEOTIDE SEQUENCE [LARGE SCALE GENOMIC DNA]</scope>
    <source>
        <strain evidence="2">CECT 8010</strain>
    </source>
</reference>
<keyword evidence="1" id="KW-0132">Cell division</keyword>